<dbReference type="EMBL" id="AGSI01000022">
    <property type="protein sequence ID" value="EIE18672.1"/>
    <property type="molecule type" value="Genomic_DNA"/>
</dbReference>
<feature type="transmembrane region" description="Helical" evidence="2">
    <location>
        <begin position="74"/>
        <end position="99"/>
    </location>
</feature>
<dbReference type="GeneID" id="17036601"/>
<dbReference type="RefSeq" id="XP_005643216.1">
    <property type="nucleotide sequence ID" value="XM_005643159.1"/>
</dbReference>
<feature type="compositionally biased region" description="Basic and acidic residues" evidence="1">
    <location>
        <begin position="347"/>
        <end position="364"/>
    </location>
</feature>
<feature type="transmembrane region" description="Helical" evidence="2">
    <location>
        <begin position="470"/>
        <end position="497"/>
    </location>
</feature>
<keyword evidence="2" id="KW-0812">Transmembrane</keyword>
<evidence type="ECO:0000313" key="4">
    <source>
        <dbReference type="Proteomes" id="UP000007264"/>
    </source>
</evidence>
<evidence type="ECO:0000313" key="3">
    <source>
        <dbReference type="EMBL" id="EIE18672.1"/>
    </source>
</evidence>
<feature type="compositionally biased region" description="Basic and acidic residues" evidence="1">
    <location>
        <begin position="372"/>
        <end position="386"/>
    </location>
</feature>
<feature type="region of interest" description="Disordered" evidence="1">
    <location>
        <begin position="678"/>
        <end position="704"/>
    </location>
</feature>
<protein>
    <submittedName>
        <fullName evidence="3">Uncharacterized protein</fullName>
    </submittedName>
</protein>
<feature type="transmembrane region" description="Helical" evidence="2">
    <location>
        <begin position="125"/>
        <end position="146"/>
    </location>
</feature>
<feature type="transmembrane region" description="Helical" evidence="2">
    <location>
        <begin position="39"/>
        <end position="62"/>
    </location>
</feature>
<dbReference type="OrthoDB" id="10500792at2759"/>
<keyword evidence="4" id="KW-1185">Reference proteome</keyword>
<feature type="compositionally biased region" description="Acidic residues" evidence="1">
    <location>
        <begin position="387"/>
        <end position="402"/>
    </location>
</feature>
<reference evidence="3 4" key="1">
    <citation type="journal article" date="2012" name="Genome Biol.">
        <title>The genome of the polar eukaryotic microalga coccomyxa subellipsoidea reveals traits of cold adaptation.</title>
        <authorList>
            <person name="Blanc G."/>
            <person name="Agarkova I."/>
            <person name="Grimwood J."/>
            <person name="Kuo A."/>
            <person name="Brueggeman A."/>
            <person name="Dunigan D."/>
            <person name="Gurnon J."/>
            <person name="Ladunga I."/>
            <person name="Lindquist E."/>
            <person name="Lucas S."/>
            <person name="Pangilinan J."/>
            <person name="Proschold T."/>
            <person name="Salamov A."/>
            <person name="Schmutz J."/>
            <person name="Weeks D."/>
            <person name="Yamada T."/>
            <person name="Claverie J.M."/>
            <person name="Grigoriev I."/>
            <person name="Van Etten J."/>
            <person name="Lomsadze A."/>
            <person name="Borodovsky M."/>
        </authorList>
    </citation>
    <scope>NUCLEOTIDE SEQUENCE [LARGE SCALE GENOMIC DNA]</scope>
    <source>
        <strain evidence="3 4">C-169</strain>
    </source>
</reference>
<dbReference type="Proteomes" id="UP000007264">
    <property type="component" value="Unassembled WGS sequence"/>
</dbReference>
<gene>
    <name evidence="3" type="ORF">COCSUDRAFT_49161</name>
</gene>
<keyword evidence="2" id="KW-1133">Transmembrane helix</keyword>
<sequence length="729" mass="78271">MDVAFIGVAAISFCLPGFWLCLGALCTALAHLHFVHLHSLWVVEVAFVTGLILCFSGILGAFGATRRCLWPISVFVGTAFAVISLEAATGVVFLCQWNLVEETAKEHDQTGALLLVLRCIEAHPIIFSWLVGSFFILQVATLFLAAHHAFNIAMDTEEPEEESGLEEGDRCGDKAPLLLAYEQAYLPKPSKPSSQNPEGEQHFVFPPACHKQEPSKARYRVPEWRDVLLTAALLWLAATGLVLIIAMVKVDMYQDPGLGHHASSAEDGPKHAVQQIDPTALPAAHAAPSGVKSLVLSALDSLGLHSGSKDHAHDHLPGKHVMAASSADDDDDDDENDSNDDSDDKEDSDHHNSKAAGKHSEKVEKRPKHRKEGKEEDSKAQDHDHDDSEDDSEGDESEEEEERNEKGSRGKEDAKEDDDEEEGEEDRADIAGELGKKPWKKHHHHKKHRKHRKHCTEEDQPSCQDGAPRWFAGVLGVVGVPMLVLSSVAGAGVWCGFAAVLHMFAGASAVFLAAEALLVHMCFAHGPILVTAAEFDNSNGLQRTLDFASEHSFATPLLVIALLACQAGAMVAAANFGTPIPVKTRVITASTQLRQKVEEMQLPQRSAILYRHARTKSAVAAESLRGAAGRAAERAAGAVERAGFPAAAARIAGSFPAASSQPGSAETVHPYSLVASAAEEAAASDGEASVKDDASTGSDSKDPWATLRRALVPEGSAGSQRPVRWSEKD</sequence>
<feature type="compositionally biased region" description="Basic and acidic residues" evidence="1">
    <location>
        <begin position="403"/>
        <end position="414"/>
    </location>
</feature>
<comment type="caution">
    <text evidence="3">The sequence shown here is derived from an EMBL/GenBank/DDBJ whole genome shotgun (WGS) entry which is preliminary data.</text>
</comment>
<evidence type="ECO:0000256" key="1">
    <source>
        <dbReference type="SAM" id="MobiDB-lite"/>
    </source>
</evidence>
<proteinExistence type="predicted"/>
<feature type="compositionally biased region" description="Low complexity" evidence="1">
    <location>
        <begin position="678"/>
        <end position="687"/>
    </location>
</feature>
<name>I0YJV3_COCSC</name>
<evidence type="ECO:0000256" key="2">
    <source>
        <dbReference type="SAM" id="Phobius"/>
    </source>
</evidence>
<feature type="compositionally biased region" description="Acidic residues" evidence="1">
    <location>
        <begin position="415"/>
        <end position="427"/>
    </location>
</feature>
<feature type="transmembrane region" description="Helical" evidence="2">
    <location>
        <begin position="227"/>
        <end position="248"/>
    </location>
</feature>
<organism evidence="3 4">
    <name type="scientific">Coccomyxa subellipsoidea (strain C-169)</name>
    <name type="common">Green microalga</name>
    <dbReference type="NCBI Taxonomy" id="574566"/>
    <lineage>
        <taxon>Eukaryota</taxon>
        <taxon>Viridiplantae</taxon>
        <taxon>Chlorophyta</taxon>
        <taxon>core chlorophytes</taxon>
        <taxon>Trebouxiophyceae</taxon>
        <taxon>Trebouxiophyceae incertae sedis</taxon>
        <taxon>Coccomyxaceae</taxon>
        <taxon>Coccomyxa</taxon>
        <taxon>Coccomyxa subellipsoidea</taxon>
    </lineage>
</organism>
<dbReference type="AlphaFoldDB" id="I0YJV3"/>
<feature type="region of interest" description="Disordered" evidence="1">
    <location>
        <begin position="323"/>
        <end position="463"/>
    </location>
</feature>
<feature type="transmembrane region" description="Helical" evidence="2">
    <location>
        <begin position="553"/>
        <end position="576"/>
    </location>
</feature>
<dbReference type="KEGG" id="csl:COCSUDRAFT_49161"/>
<feature type="compositionally biased region" description="Basic and acidic residues" evidence="1">
    <location>
        <begin position="688"/>
        <end position="702"/>
    </location>
</feature>
<keyword evidence="2" id="KW-0472">Membrane</keyword>
<feature type="compositionally biased region" description="Basic residues" evidence="1">
    <location>
        <begin position="437"/>
        <end position="454"/>
    </location>
</feature>
<accession>I0YJV3</accession>
<feature type="compositionally biased region" description="Acidic residues" evidence="1">
    <location>
        <begin position="327"/>
        <end position="346"/>
    </location>
</feature>
<feature type="transmembrane region" description="Helical" evidence="2">
    <location>
        <begin position="509"/>
        <end position="533"/>
    </location>
</feature>